<gene>
    <name evidence="2" type="ORF">D7I46_11210</name>
</gene>
<dbReference type="InterPro" id="IPR001173">
    <property type="entry name" value="Glyco_trans_2-like"/>
</dbReference>
<dbReference type="Gene3D" id="3.90.550.10">
    <property type="entry name" value="Spore Coat Polysaccharide Biosynthesis Protein SpsA, Chain A"/>
    <property type="match status" value="1"/>
</dbReference>
<evidence type="ECO:0000313" key="2">
    <source>
        <dbReference type="EMBL" id="AYG01577.1"/>
    </source>
</evidence>
<accession>A0A387BKL5</accession>
<keyword evidence="2" id="KW-0808">Transferase</keyword>
<feature type="domain" description="Glycosyltransferase 2-like" evidence="1">
    <location>
        <begin position="6"/>
        <end position="137"/>
    </location>
</feature>
<dbReference type="GO" id="GO:0016740">
    <property type="term" value="F:transferase activity"/>
    <property type="evidence" value="ECO:0007669"/>
    <property type="project" value="UniProtKB-KW"/>
</dbReference>
<dbReference type="Proteomes" id="UP000269374">
    <property type="component" value="Chromosome"/>
</dbReference>
<protein>
    <submittedName>
        <fullName evidence="2">Glycosyltransferase</fullName>
    </submittedName>
</protein>
<keyword evidence="3" id="KW-1185">Reference proteome</keyword>
<dbReference type="AlphaFoldDB" id="A0A387BKL5"/>
<dbReference type="InterPro" id="IPR050834">
    <property type="entry name" value="Glycosyltransf_2"/>
</dbReference>
<dbReference type="PANTHER" id="PTHR43685:SF2">
    <property type="entry name" value="GLYCOSYLTRANSFERASE 2-LIKE DOMAIN-CONTAINING PROTEIN"/>
    <property type="match status" value="1"/>
</dbReference>
<proteinExistence type="predicted"/>
<dbReference type="EMBL" id="CP032627">
    <property type="protein sequence ID" value="AYG01577.1"/>
    <property type="molecule type" value="Genomic_DNA"/>
</dbReference>
<evidence type="ECO:0000313" key="3">
    <source>
        <dbReference type="Proteomes" id="UP000269374"/>
    </source>
</evidence>
<dbReference type="KEGG" id="lact:D7I46_11210"/>
<organism evidence="2 3">
    <name type="scientific">Lactococcus allomyrinae</name>
    <dbReference type="NCBI Taxonomy" id="2419773"/>
    <lineage>
        <taxon>Bacteria</taxon>
        <taxon>Bacillati</taxon>
        <taxon>Bacillota</taxon>
        <taxon>Bacilli</taxon>
        <taxon>Lactobacillales</taxon>
        <taxon>Streptococcaceae</taxon>
        <taxon>Lactococcus</taxon>
    </lineage>
</organism>
<dbReference type="RefSeq" id="WP_120772947.1">
    <property type="nucleotide sequence ID" value="NZ_CP032627.1"/>
</dbReference>
<name>A0A387BKL5_9LACT</name>
<dbReference type="OrthoDB" id="9802649at2"/>
<evidence type="ECO:0000259" key="1">
    <source>
        <dbReference type="Pfam" id="PF00535"/>
    </source>
</evidence>
<dbReference type="Pfam" id="PF00535">
    <property type="entry name" value="Glycos_transf_2"/>
    <property type="match status" value="1"/>
</dbReference>
<reference evidence="2 3" key="1">
    <citation type="submission" date="2018-09" db="EMBL/GenBank/DDBJ databases">
        <title>Genome sequencing of strain 1JSPR-7.</title>
        <authorList>
            <person name="Heo J."/>
            <person name="Kim S.-J."/>
            <person name="Kwon S.-W."/>
        </authorList>
    </citation>
    <scope>NUCLEOTIDE SEQUENCE [LARGE SCALE GENOMIC DNA]</scope>
    <source>
        <strain evidence="2 3">1JSPR-7</strain>
    </source>
</reference>
<dbReference type="SUPFAM" id="SSF53448">
    <property type="entry name" value="Nucleotide-diphospho-sugar transferases"/>
    <property type="match status" value="1"/>
</dbReference>
<dbReference type="PANTHER" id="PTHR43685">
    <property type="entry name" value="GLYCOSYLTRANSFERASE"/>
    <property type="match status" value="1"/>
</dbReference>
<dbReference type="InterPro" id="IPR029044">
    <property type="entry name" value="Nucleotide-diphossugar_trans"/>
</dbReference>
<sequence>MKKTIVLIATYNGQKYLTNQLDSIRQQEIQPDYVLLRDDGSTDLTVELIKNYIEKYQLLNWTIAQNEANIGWQKNFRQLLIDALSLEADYIFFSDQDDEWALDKIKNQLDFMENHSKCQLLSGDIEIKNIGEGDYHKLPFQFVDGNKIASKFPASIEYFTYRLGWTFAIKRQLAEKTIEFWKADYFIAHDVIFSCLSSLLGVGYNLNRSVGYHVVHGENASVKPSITISSNKAQHVRHLLKEVQFYELLNQILSKDENRYSVEVQKKLKFCKKRYELARENKVFPVFLQILQEGRMYSGIKSKLRDVIFAFKK</sequence>